<organism evidence="7 8">
    <name type="scientific">Acidiluteibacter ferrifornacis</name>
    <dbReference type="NCBI Taxonomy" id="2692424"/>
    <lineage>
        <taxon>Bacteria</taxon>
        <taxon>Pseudomonadati</taxon>
        <taxon>Bacteroidota</taxon>
        <taxon>Flavobacteriia</taxon>
        <taxon>Flavobacteriales</taxon>
        <taxon>Cryomorphaceae</taxon>
        <taxon>Acidiluteibacter</taxon>
    </lineage>
</organism>
<feature type="domain" description="PKD" evidence="6">
    <location>
        <begin position="569"/>
        <end position="632"/>
    </location>
</feature>
<dbReference type="GO" id="GO:0005886">
    <property type="term" value="C:plasma membrane"/>
    <property type="evidence" value="ECO:0007669"/>
    <property type="project" value="TreeGrafter"/>
</dbReference>
<evidence type="ECO:0000256" key="5">
    <source>
        <dbReference type="ARBA" id="ARBA00023136"/>
    </source>
</evidence>
<feature type="domain" description="PKD" evidence="6">
    <location>
        <begin position="1610"/>
        <end position="1642"/>
    </location>
</feature>
<gene>
    <name evidence="7" type="ORF">GQN54_13015</name>
</gene>
<dbReference type="PANTHER" id="PTHR46730:SF1">
    <property type="entry name" value="PLAT DOMAIN-CONTAINING PROTEIN"/>
    <property type="match status" value="1"/>
</dbReference>
<protein>
    <submittedName>
        <fullName evidence="7">PKD domain-containing protein</fullName>
    </submittedName>
</protein>
<dbReference type="InterPro" id="IPR000601">
    <property type="entry name" value="PKD_dom"/>
</dbReference>
<feature type="domain" description="PKD" evidence="6">
    <location>
        <begin position="1868"/>
        <end position="1905"/>
    </location>
</feature>
<evidence type="ECO:0000256" key="3">
    <source>
        <dbReference type="ARBA" id="ARBA00022737"/>
    </source>
</evidence>
<dbReference type="Pfam" id="PF18911">
    <property type="entry name" value="PKD_4"/>
    <property type="match status" value="9"/>
</dbReference>
<feature type="domain" description="PKD" evidence="6">
    <location>
        <begin position="1784"/>
        <end position="1820"/>
    </location>
</feature>
<dbReference type="Proteomes" id="UP000470771">
    <property type="component" value="Unassembled WGS sequence"/>
</dbReference>
<accession>A0A6N9NM57</accession>
<sequence length="2025" mass="220778">MLNPCKKILLLFVSLLLVGISSYGQCFRVLDGNGVFTNNNPQWVNCTPGSYTLILQTNNAIGPYTINWGDGNSGSGTDITPPAFIQHTYPNTTNTFNVTLTETGTGCTINGLVVLERNPLASIQLPAGDDNFGCTPVQFRFINSSTQISSTTSFTWDFGDGSPVLNFGAGNLGDTINHTYLPGIGVQSCDLEVTLEATNFCGTSTASFFPLKVWDLDEARITPSATLQCFPDNTFQFTNSTIRNCYPEGNNSQRYEFWNFGDYWGKGYDSIINWRPWNPPIINPPPIEYPGVGTYSVTLIDSSYCGTDATTISVTITSAPTSVITSNKDTICAGESVTFMNGSFGGGNTYRWNFDQGSGWQNLNGNNKTRTFNNPGDYRIGLIVGVNGANGCRDTAFVDLYVNPSPTTDFTLSNNNQCDSMIVNFTNTTTGAVFWRWTFGNGNTFVGQNPPAQNYTSPGAYTVKLYTENNSGCPDSVTKTVNIYQTPVPAFLPASVCVNSVASFMDQSTTAPGDPVTSWFWDFDNGSTSTLKNPTTVFTTGGTYNIVLQVSTANCTARDTIPIIVESLPTAGFTLSPDGGCSKLGVAFSNTSSPNATKFKWNFGDGSPIDTNRSPVHEYVNTSSGDTSFIVTLIASTTFGCSDTISDTIDVFPVPSPDFTSDAVVDCGPITVNFTNLTVGDSLSYIWNFGDGTALSTDTNPTHVFDNKTLFISNYNVQLVVLSKNGCRDTTTKVITVNPEPIFNFTTLPDSGCSPLRVQFPVVVGAVSYQWDFGDGNTSVGANPTHLYVNNTTNNQTFNIRLIATNSFGCSDTSYGDVLVYPNPTSIFTTDTIRGCQPLPIEFTNSSTGANFYNWSFGDGTSSDTSDAIFTKIFTNTTATIVNRTVRLITSTNQGCKDTATTQIEVYPKVEAQFLSDTAGCTPFPVSFTNQSIGASGYQWSFGDGGSSTLNAPNHLFVNPLLKDTIYQVKLIATSPQMCVDSQVNNILIYPKPVADYTIDQSVGCHPLIVNYSNNSLIADSCRWDWGDGTFNSNCFSANSHTFNNTTSSLPINYYTNLYVFTDNGCKDTLRKTITVNPDVIAAFTADTVGCSPFPVRFSNSSTGAANYHWEFGDGTSSSAVNPSHTYINSGLTDTIFYAKLLVGSPQACLDSVTIPIRVHPKPIADYTLGNNLGCHPFEVNFTNTSLIADSCRWSWGDGTFDDTCFITKSHNYTNTTSSLPLIYAANLYVFTNQGCKDTIRKTITVNPDIIADFSVDTIGCSPHVVRFNNSSSGAAGYNWDFGDGTSSIAVNPNHTYVNTGLIDTIFEAKLVVRSPQGCTDSMIVPIRVHPKPIADYSIDKTIGCHPLEVNYTNTSSIADSCSWVWGDGTFNDTCFVSSSHTFSNTTSSAPITYATNLYVFSDKGCKDTLRRTVTVNPQVIADFTVDTVGCSPLKATFNNSSVGGASFQWLFGDGVISNSSNPNHIYINYGQIDTIYNAKLIVRSPQQCIDSLDYDILVHPKPIADFVASTTGGCQPLEVQFTNQSTSNDSCSWVYGDGNSLNNCNINTNHTYFNQTSLVPISYPTELRVYTNFGCADTLDQIFTVNPQVIADYSFDTIGCSPFPVTFRSQSFGAISYQWDFDDGATSQGLIANHTFVNTSSRDTVFNVQLIANSVYNCKDTVVNPITVRATPIPDFVANPITQLFPNSTVNLINNTNAGPWNYNWSFGDTTFSTVRSPGSHVYNYWGKYKIWLKASTPFCSDSVFREITIIAPVPVAEFNDSITGCEPLAVTFQNQSIYANQYIWDFGDGSSSSQKNPTYTYRQPGIFNVSLRAIGDGGEDIEVKNNYVEVYRRANANFTINKGPDEKIFIPNDPLVTINYSINADSYLWDFGDGNTSTERNPTHYYTKEGTFPIFLIAETSFGCNDTFDLGRTVIAELQGSIRVPNAFTPNPSGPGTGQVKRNPGFGELNDVFYALIVGAETYELNIFNKWGELLFVSKDQEIGWDGYYKGELCKQDTYVWKVKATFADGETVVKTGDLLLLR</sequence>
<dbReference type="EMBL" id="WWNE01000012">
    <property type="protein sequence ID" value="NBG67043.1"/>
    <property type="molecule type" value="Genomic_DNA"/>
</dbReference>
<dbReference type="SMART" id="SM00089">
    <property type="entry name" value="PKD"/>
    <property type="match status" value="17"/>
</dbReference>
<dbReference type="CDD" id="cd00146">
    <property type="entry name" value="PKD"/>
    <property type="match status" value="8"/>
</dbReference>
<dbReference type="InterPro" id="IPR022409">
    <property type="entry name" value="PKD/Chitinase_dom"/>
</dbReference>
<dbReference type="Gene3D" id="2.60.40.10">
    <property type="entry name" value="Immunoglobulins"/>
    <property type="match status" value="20"/>
</dbReference>
<dbReference type="PANTHER" id="PTHR46730">
    <property type="entry name" value="POLYCYSTIN-1"/>
    <property type="match status" value="1"/>
</dbReference>
<feature type="domain" description="PKD" evidence="6">
    <location>
        <begin position="669"/>
        <end position="705"/>
    </location>
</feature>
<feature type="domain" description="PKD" evidence="6">
    <location>
        <begin position="320"/>
        <end position="384"/>
    </location>
</feature>
<comment type="caution">
    <text evidence="7">The sequence shown here is derived from an EMBL/GenBank/DDBJ whole genome shotgun (WGS) entry which is preliminary data.</text>
</comment>
<evidence type="ECO:0000259" key="6">
    <source>
        <dbReference type="PROSITE" id="PS50093"/>
    </source>
</evidence>
<evidence type="ECO:0000313" key="7">
    <source>
        <dbReference type="EMBL" id="NBG67043.1"/>
    </source>
</evidence>
<keyword evidence="3" id="KW-0677">Repeat</keyword>
<comment type="subcellular location">
    <subcellularLocation>
        <location evidence="1">Membrane</location>
        <topology evidence="1">Multi-pass membrane protein</topology>
    </subcellularLocation>
</comment>
<reference evidence="7 8" key="1">
    <citation type="submission" date="2019-12" db="EMBL/GenBank/DDBJ databases">
        <authorList>
            <person name="Zhao J."/>
        </authorList>
    </citation>
    <scope>NUCLEOTIDE SEQUENCE [LARGE SCALE GENOMIC DNA]</scope>
    <source>
        <strain evidence="7 8">S-15</strain>
    </source>
</reference>
<dbReference type="PROSITE" id="PS50093">
    <property type="entry name" value="PKD"/>
    <property type="match status" value="15"/>
</dbReference>
<dbReference type="InterPro" id="IPR035986">
    <property type="entry name" value="PKD_dom_sf"/>
</dbReference>
<keyword evidence="2" id="KW-0812">Transmembrane</keyword>
<dbReference type="SUPFAM" id="SSF49299">
    <property type="entry name" value="PKD domain"/>
    <property type="match status" value="20"/>
</dbReference>
<feature type="domain" description="PKD" evidence="6">
    <location>
        <begin position="1099"/>
        <end position="1131"/>
    </location>
</feature>
<feature type="domain" description="PKD" evidence="6">
    <location>
        <begin position="1446"/>
        <end position="1471"/>
    </location>
</feature>
<dbReference type="GO" id="GO:0006816">
    <property type="term" value="P:calcium ion transport"/>
    <property type="evidence" value="ECO:0007669"/>
    <property type="project" value="TreeGrafter"/>
</dbReference>
<feature type="domain" description="PKD" evidence="6">
    <location>
        <begin position="1270"/>
        <end position="1301"/>
    </location>
</feature>
<feature type="domain" description="PKD" evidence="6">
    <location>
        <begin position="405"/>
        <end position="483"/>
    </location>
</feature>
<name>A0A6N9NM57_9FLAO</name>
<evidence type="ECO:0000256" key="2">
    <source>
        <dbReference type="ARBA" id="ARBA00022692"/>
    </source>
</evidence>
<feature type="domain" description="PKD" evidence="6">
    <location>
        <begin position="938"/>
        <end position="960"/>
    </location>
</feature>
<keyword evidence="5" id="KW-0472">Membrane</keyword>
<evidence type="ECO:0000256" key="4">
    <source>
        <dbReference type="ARBA" id="ARBA00022989"/>
    </source>
</evidence>
<proteinExistence type="predicted"/>
<evidence type="ECO:0000313" key="8">
    <source>
        <dbReference type="Proteomes" id="UP000470771"/>
    </source>
</evidence>
<dbReference type="InterPro" id="IPR013783">
    <property type="entry name" value="Ig-like_fold"/>
</dbReference>
<feature type="domain" description="PKD" evidence="6">
    <location>
        <begin position="122"/>
        <end position="180"/>
    </location>
</feature>
<keyword evidence="8" id="KW-1185">Reference proteome</keyword>
<feature type="domain" description="PKD" evidence="6">
    <location>
        <begin position="1690"/>
        <end position="1737"/>
    </location>
</feature>
<dbReference type="GO" id="GO:0005261">
    <property type="term" value="F:monoatomic cation channel activity"/>
    <property type="evidence" value="ECO:0007669"/>
    <property type="project" value="TreeGrafter"/>
</dbReference>
<feature type="domain" description="PKD" evidence="6">
    <location>
        <begin position="767"/>
        <end position="788"/>
    </location>
</feature>
<dbReference type="RefSeq" id="WP_160633992.1">
    <property type="nucleotide sequence ID" value="NZ_WWNE01000012.1"/>
</dbReference>
<feature type="domain" description="PKD" evidence="6">
    <location>
        <begin position="513"/>
        <end position="553"/>
    </location>
</feature>
<evidence type="ECO:0000256" key="1">
    <source>
        <dbReference type="ARBA" id="ARBA00004141"/>
    </source>
</evidence>
<keyword evidence="4" id="KW-1133">Transmembrane helix</keyword>